<dbReference type="Proteomes" id="UP000319525">
    <property type="component" value="Unassembled WGS sequence"/>
</dbReference>
<dbReference type="EMBL" id="BJML01000001">
    <property type="protein sequence ID" value="GEB44848.1"/>
    <property type="molecule type" value="Genomic_DNA"/>
</dbReference>
<dbReference type="GeneID" id="57143494"/>
<feature type="transmembrane region" description="Helical" evidence="5">
    <location>
        <begin position="48"/>
        <end position="69"/>
    </location>
</feature>
<keyword evidence="4 5" id="KW-0472">Membrane</keyword>
<proteinExistence type="predicted"/>
<keyword evidence="2 5" id="KW-0812">Transmembrane</keyword>
<evidence type="ECO:0000256" key="3">
    <source>
        <dbReference type="ARBA" id="ARBA00022989"/>
    </source>
</evidence>
<dbReference type="PANTHER" id="PTHR23542">
    <property type="match status" value="1"/>
</dbReference>
<reference evidence="7 8" key="1">
    <citation type="submission" date="2019-06" db="EMBL/GenBank/DDBJ databases">
        <title>Whole genome shotgun sequence of Microbacterium testaceum NBRC 12675.</title>
        <authorList>
            <person name="Hosoyama A."/>
            <person name="Uohara A."/>
            <person name="Ohji S."/>
            <person name="Ichikawa N."/>
        </authorList>
    </citation>
    <scope>NUCLEOTIDE SEQUENCE [LARGE SCALE GENOMIC DNA]</scope>
    <source>
        <strain evidence="7 8">NBRC 12675</strain>
    </source>
</reference>
<feature type="transmembrane region" description="Helical" evidence="5">
    <location>
        <begin position="81"/>
        <end position="100"/>
    </location>
</feature>
<evidence type="ECO:0000256" key="4">
    <source>
        <dbReference type="ARBA" id="ARBA00023136"/>
    </source>
</evidence>
<dbReference type="Gene3D" id="1.20.1250.20">
    <property type="entry name" value="MFS general substrate transporter like domains"/>
    <property type="match status" value="1"/>
</dbReference>
<gene>
    <name evidence="7" type="ORF">MTE01_07930</name>
</gene>
<evidence type="ECO:0000313" key="7">
    <source>
        <dbReference type="EMBL" id="GEB44848.1"/>
    </source>
</evidence>
<feature type="transmembrane region" description="Helical" evidence="5">
    <location>
        <begin position="17"/>
        <end position="42"/>
    </location>
</feature>
<feature type="transmembrane region" description="Helical" evidence="5">
    <location>
        <begin position="227"/>
        <end position="250"/>
    </location>
</feature>
<dbReference type="Pfam" id="PF07690">
    <property type="entry name" value="MFS_1"/>
    <property type="match status" value="1"/>
</dbReference>
<feature type="domain" description="Major facilitator superfamily (MFS) profile" evidence="6">
    <location>
        <begin position="15"/>
        <end position="404"/>
    </location>
</feature>
<dbReference type="AlphaFoldDB" id="A0A4Y3QK01"/>
<organism evidence="7 8">
    <name type="scientific">Microbacterium testaceum</name>
    <name type="common">Aureobacterium testaceum</name>
    <name type="synonym">Brevibacterium testaceum</name>
    <dbReference type="NCBI Taxonomy" id="2033"/>
    <lineage>
        <taxon>Bacteria</taxon>
        <taxon>Bacillati</taxon>
        <taxon>Actinomycetota</taxon>
        <taxon>Actinomycetes</taxon>
        <taxon>Micrococcales</taxon>
        <taxon>Microbacteriaceae</taxon>
        <taxon>Microbacterium</taxon>
    </lineage>
</organism>
<feature type="transmembrane region" description="Helical" evidence="5">
    <location>
        <begin position="262"/>
        <end position="282"/>
    </location>
</feature>
<evidence type="ECO:0000256" key="1">
    <source>
        <dbReference type="ARBA" id="ARBA00004651"/>
    </source>
</evidence>
<dbReference type="GO" id="GO:0005886">
    <property type="term" value="C:plasma membrane"/>
    <property type="evidence" value="ECO:0007669"/>
    <property type="project" value="UniProtKB-SubCell"/>
</dbReference>
<feature type="transmembrane region" description="Helical" evidence="5">
    <location>
        <begin position="289"/>
        <end position="308"/>
    </location>
</feature>
<dbReference type="PROSITE" id="PS50850">
    <property type="entry name" value="MFS"/>
    <property type="match status" value="1"/>
</dbReference>
<evidence type="ECO:0000256" key="2">
    <source>
        <dbReference type="ARBA" id="ARBA00022692"/>
    </source>
</evidence>
<dbReference type="PANTHER" id="PTHR23542:SF1">
    <property type="entry name" value="MAJOR FACILITATOR SUPERFAMILY (MFS) PROFILE DOMAIN-CONTAINING PROTEIN"/>
    <property type="match status" value="1"/>
</dbReference>
<evidence type="ECO:0000313" key="8">
    <source>
        <dbReference type="Proteomes" id="UP000319525"/>
    </source>
</evidence>
<evidence type="ECO:0000259" key="6">
    <source>
        <dbReference type="PROSITE" id="PS50850"/>
    </source>
</evidence>
<comment type="caution">
    <text evidence="7">The sequence shown here is derived from an EMBL/GenBank/DDBJ whole genome shotgun (WGS) entry which is preliminary data.</text>
</comment>
<feature type="transmembrane region" description="Helical" evidence="5">
    <location>
        <begin position="106"/>
        <end position="125"/>
    </location>
</feature>
<name>A0A4Y3QK01_MICTE</name>
<keyword evidence="3 5" id="KW-1133">Transmembrane helix</keyword>
<accession>A0A4Y3QK01</accession>
<dbReference type="InterPro" id="IPR036259">
    <property type="entry name" value="MFS_trans_sf"/>
</dbReference>
<dbReference type="RefSeq" id="WP_141375766.1">
    <property type="nucleotide sequence ID" value="NZ_BJML01000001.1"/>
</dbReference>
<feature type="transmembrane region" description="Helical" evidence="5">
    <location>
        <begin position="349"/>
        <end position="370"/>
    </location>
</feature>
<feature type="transmembrane region" description="Helical" evidence="5">
    <location>
        <begin position="376"/>
        <end position="396"/>
    </location>
</feature>
<sequence>MTAPAVDHRPLIHHTGFWYFPVAFVARLPFAMMTVGVLALVVALRGSVALGGLTSAAVGLGVVVAGPVLGDLADRYGQRRVLVPVGLANGILLAVFPLVVEFATSDALLLGAAVAIGLTGPQTAAMSRSRVMALIGLRVHPERRDRTFSRAMAYESAADETAFVIGPFVVGVLAAVIAPWAPIAGAAILSFVFVTAFALHPTGRAVPERSERTAMAPMREVMHPRMLVLVAAVFGVGLFFGSTLTSLTAFMEAQGAPEAGALLYGVMGVGSAVLALAVALVPERFPLRWRLVLFASVLTASAGAYSVGGSVPTVTLVLCLMGIGVGPALVTLFSLAGHRAPRGRSASTMTILASALTLAQALSSAVAGAVAENVSVGTAMLFPAGAALLVLAMAAVNAAAAPRWDRAFPAAGLSAAAGSVAAAADAGTASTRSSR</sequence>
<evidence type="ECO:0000256" key="5">
    <source>
        <dbReference type="SAM" id="Phobius"/>
    </source>
</evidence>
<dbReference type="SUPFAM" id="SSF103473">
    <property type="entry name" value="MFS general substrate transporter"/>
    <property type="match status" value="1"/>
</dbReference>
<dbReference type="InterPro" id="IPR011701">
    <property type="entry name" value="MFS"/>
</dbReference>
<feature type="transmembrane region" description="Helical" evidence="5">
    <location>
        <begin position="314"/>
        <end position="337"/>
    </location>
</feature>
<dbReference type="GO" id="GO:0022857">
    <property type="term" value="F:transmembrane transporter activity"/>
    <property type="evidence" value="ECO:0007669"/>
    <property type="project" value="InterPro"/>
</dbReference>
<comment type="subcellular location">
    <subcellularLocation>
        <location evidence="1">Cell membrane</location>
        <topology evidence="1">Multi-pass membrane protein</topology>
    </subcellularLocation>
</comment>
<dbReference type="InterPro" id="IPR020846">
    <property type="entry name" value="MFS_dom"/>
</dbReference>
<dbReference type="OrthoDB" id="9180256at2"/>
<protein>
    <submittedName>
        <fullName evidence="7">MFS transporter</fullName>
    </submittedName>
</protein>